<comment type="similarity">
    <text evidence="1">Belongs to the SCO1/2 family.</text>
</comment>
<dbReference type="PANTHER" id="PTHR12151">
    <property type="entry name" value="ELECTRON TRANSPORT PROTIN SCO1/SENC FAMILY MEMBER"/>
    <property type="match status" value="1"/>
</dbReference>
<feature type="disulfide bond" description="Redox-active" evidence="3">
    <location>
        <begin position="77"/>
        <end position="81"/>
    </location>
</feature>
<feature type="binding site" evidence="2">
    <location>
        <position position="77"/>
    </location>
    <ligand>
        <name>Cu cation</name>
        <dbReference type="ChEBI" id="CHEBI:23378"/>
    </ligand>
</feature>
<dbReference type="InterPro" id="IPR036249">
    <property type="entry name" value="Thioredoxin-like_sf"/>
</dbReference>
<evidence type="ECO:0000256" key="3">
    <source>
        <dbReference type="PIRSR" id="PIRSR603782-2"/>
    </source>
</evidence>
<keyword evidence="5" id="KW-0732">Signal</keyword>
<comment type="caution">
    <text evidence="6">The sequence shown here is derived from an EMBL/GenBank/DDBJ whole genome shotgun (WGS) entry which is preliminary data.</text>
</comment>
<dbReference type="PANTHER" id="PTHR12151:SF8">
    <property type="entry name" value="THIOREDOXIN DOMAIN-CONTAINING PROTEIN"/>
    <property type="match status" value="1"/>
</dbReference>
<keyword evidence="4" id="KW-0812">Transmembrane</keyword>
<dbReference type="RefSeq" id="WP_007080918.1">
    <property type="nucleotide sequence ID" value="NZ_AJXU01000028.1"/>
</dbReference>
<feature type="transmembrane region" description="Helical" evidence="4">
    <location>
        <begin position="237"/>
        <end position="256"/>
    </location>
</feature>
<dbReference type="STRING" id="1163408.UU9_06389"/>
<proteinExistence type="inferred from homology"/>
<keyword evidence="3" id="KW-1015">Disulfide bond</keyword>
<dbReference type="EMBL" id="AJXU01000028">
    <property type="protein sequence ID" value="EIL90412.1"/>
    <property type="molecule type" value="Genomic_DNA"/>
</dbReference>
<dbReference type="SUPFAM" id="SSF52833">
    <property type="entry name" value="Thioredoxin-like"/>
    <property type="match status" value="1"/>
</dbReference>
<feature type="binding site" evidence="2">
    <location>
        <position position="81"/>
    </location>
    <ligand>
        <name>Cu cation</name>
        <dbReference type="ChEBI" id="CHEBI:23378"/>
    </ligand>
</feature>
<dbReference type="eggNOG" id="COG1999">
    <property type="taxonomic scope" value="Bacteria"/>
</dbReference>
<reference evidence="6 7" key="1">
    <citation type="journal article" date="2012" name="J. Bacteriol.">
        <title>Genome sequences for six rhodanobacter strains, isolated from soils and the terrestrial subsurface, with variable denitrification capabilities.</title>
        <authorList>
            <person name="Kostka J.E."/>
            <person name="Green S.J."/>
            <person name="Rishishwar L."/>
            <person name="Prakash O."/>
            <person name="Katz L.S."/>
            <person name="Marino-Ramirez L."/>
            <person name="Jordan I.K."/>
            <person name="Munk C."/>
            <person name="Ivanova N."/>
            <person name="Mikhailova N."/>
            <person name="Watson D.B."/>
            <person name="Brown S.D."/>
            <person name="Palumbo A.V."/>
            <person name="Brooks S.C."/>
        </authorList>
    </citation>
    <scope>NUCLEOTIDE SEQUENCE [LARGE SCALE GENOMIC DNA]</scope>
    <source>
        <strain evidence="7">Jip2T</strain>
    </source>
</reference>
<protein>
    <submittedName>
        <fullName evidence="6">Electron transport protein SCO1/SenC</fullName>
    </submittedName>
</protein>
<dbReference type="InterPro" id="IPR003782">
    <property type="entry name" value="SCO1/SenC"/>
</dbReference>
<dbReference type="Proteomes" id="UP000004210">
    <property type="component" value="Unassembled WGS sequence"/>
</dbReference>
<evidence type="ECO:0000256" key="5">
    <source>
        <dbReference type="SAM" id="SignalP"/>
    </source>
</evidence>
<keyword evidence="4" id="KW-0472">Membrane</keyword>
<keyword evidence="2" id="KW-0479">Metal-binding</keyword>
<dbReference type="GO" id="GO:0046872">
    <property type="term" value="F:metal ion binding"/>
    <property type="evidence" value="ECO:0007669"/>
    <property type="project" value="UniProtKB-KW"/>
</dbReference>
<dbReference type="PATRIC" id="fig|1163408.3.peg.1302"/>
<dbReference type="Gene3D" id="3.40.30.10">
    <property type="entry name" value="Glutaredoxin"/>
    <property type="match status" value="1"/>
</dbReference>
<keyword evidence="2" id="KW-0186">Copper</keyword>
<dbReference type="AlphaFoldDB" id="I4VT71"/>
<organism evidence="6 7">
    <name type="scientific">Rhodanobacter fulvus Jip2</name>
    <dbReference type="NCBI Taxonomy" id="1163408"/>
    <lineage>
        <taxon>Bacteria</taxon>
        <taxon>Pseudomonadati</taxon>
        <taxon>Pseudomonadota</taxon>
        <taxon>Gammaproteobacteria</taxon>
        <taxon>Lysobacterales</taxon>
        <taxon>Rhodanobacteraceae</taxon>
        <taxon>Rhodanobacter</taxon>
    </lineage>
</organism>
<evidence type="ECO:0000256" key="2">
    <source>
        <dbReference type="PIRSR" id="PIRSR603782-1"/>
    </source>
</evidence>
<gene>
    <name evidence="6" type="ORF">UU9_06389</name>
</gene>
<evidence type="ECO:0000256" key="1">
    <source>
        <dbReference type="ARBA" id="ARBA00010996"/>
    </source>
</evidence>
<keyword evidence="4" id="KW-1133">Transmembrane helix</keyword>
<accession>I4VT71</accession>
<dbReference type="CDD" id="cd02968">
    <property type="entry name" value="SCO"/>
    <property type="match status" value="1"/>
</dbReference>
<evidence type="ECO:0000256" key="4">
    <source>
        <dbReference type="SAM" id="Phobius"/>
    </source>
</evidence>
<keyword evidence="7" id="KW-1185">Reference proteome</keyword>
<dbReference type="OrthoDB" id="9786756at2"/>
<feature type="signal peptide" evidence="5">
    <location>
        <begin position="1"/>
        <end position="22"/>
    </location>
</feature>
<evidence type="ECO:0000313" key="6">
    <source>
        <dbReference type="EMBL" id="EIL90412.1"/>
    </source>
</evidence>
<feature type="chain" id="PRO_5003696209" evidence="5">
    <location>
        <begin position="23"/>
        <end position="263"/>
    </location>
</feature>
<dbReference type="Pfam" id="PF02630">
    <property type="entry name" value="SCO1-SenC"/>
    <property type="match status" value="1"/>
</dbReference>
<name>I4VT71_9GAMM</name>
<evidence type="ECO:0000313" key="7">
    <source>
        <dbReference type="Proteomes" id="UP000004210"/>
    </source>
</evidence>
<sequence length="263" mass="28845">MIRRAVIACACLWLTAAAAAHAPMAPADLDQRAGFDQRLGAQVPMDLHFRESDGPSRSLRQIANGKPMLLAMGYYRCPNLCDAVLHGLSHAVATLTLRPGQDFEVVFVSIDPREQPADAAASQRMLARAQPSAKVDQWHFLTGDETDIHSLARAIGFRYFLDPRNDQYAHAAGVVVLSAEGRVTQYMFGVDYPPRSLRLALVDASRGKLGSLVDQLVLLCCGYDPSTGRYSLLIGRVMQFIGIGFAIVLGATVLWLHRRRRTA</sequence>